<dbReference type="GO" id="GO:0140326">
    <property type="term" value="F:ATPase-coupled intramembrane lipid transporter activity"/>
    <property type="evidence" value="ECO:0007669"/>
    <property type="project" value="UniProtKB-EC"/>
</dbReference>
<dbReference type="InterPro" id="IPR023214">
    <property type="entry name" value="HAD_sf"/>
</dbReference>
<dbReference type="SFLD" id="SFLDF00027">
    <property type="entry name" value="p-type_atpase"/>
    <property type="match status" value="1"/>
</dbReference>
<feature type="binding site" evidence="13">
    <location>
        <position position="1289"/>
    </location>
    <ligand>
        <name>ATP</name>
        <dbReference type="ChEBI" id="CHEBI:30616"/>
    </ligand>
</feature>
<dbReference type="InterPro" id="IPR001757">
    <property type="entry name" value="P_typ_ATPase"/>
</dbReference>
<feature type="binding site" evidence="13">
    <location>
        <position position="1162"/>
    </location>
    <ligand>
        <name>ATP</name>
        <dbReference type="ChEBI" id="CHEBI:30616"/>
    </ligand>
</feature>
<evidence type="ECO:0000256" key="4">
    <source>
        <dbReference type="ARBA" id="ARBA00022723"/>
    </source>
</evidence>
<feature type="transmembrane region" description="Helical" evidence="15">
    <location>
        <begin position="1366"/>
        <end position="1387"/>
    </location>
</feature>
<dbReference type="NCBIfam" id="TIGR01652">
    <property type="entry name" value="ATPase-Plipid"/>
    <property type="match status" value="1"/>
</dbReference>
<evidence type="ECO:0000256" key="13">
    <source>
        <dbReference type="PIRSR" id="PIRSR606539-2"/>
    </source>
</evidence>
<comment type="catalytic activity">
    <reaction evidence="11 15">
        <text>ATP + H2O + phospholipidSide 1 = ADP + phosphate + phospholipidSide 2.</text>
        <dbReference type="EC" id="7.6.2.1"/>
    </reaction>
</comment>
<feature type="transmembrane region" description="Helical" evidence="15">
    <location>
        <begin position="552"/>
        <end position="575"/>
    </location>
</feature>
<keyword evidence="10 15" id="KW-0472">Membrane</keyword>
<comment type="similarity">
    <text evidence="2 15">Belongs to the cation transport ATPase (P-type) (TC 3.A.3) family. Type IV subfamily.</text>
</comment>
<dbReference type="Gene3D" id="3.40.1110.10">
    <property type="entry name" value="Calcium-transporting ATPase, cytoplasmic domain N"/>
    <property type="match status" value="1"/>
</dbReference>
<keyword evidence="3 15" id="KW-0812">Transmembrane</keyword>
<dbReference type="SUPFAM" id="SSF81653">
    <property type="entry name" value="Calcium ATPase, transduction domain A"/>
    <property type="match status" value="1"/>
</dbReference>
<evidence type="ECO:0000256" key="3">
    <source>
        <dbReference type="ARBA" id="ARBA00022692"/>
    </source>
</evidence>
<comment type="caution">
    <text evidence="15">Lacks conserved residue(s) required for the propagation of feature annotation.</text>
</comment>
<evidence type="ECO:0000256" key="2">
    <source>
        <dbReference type="ARBA" id="ARBA00008109"/>
    </source>
</evidence>
<feature type="binding site" evidence="14">
    <location>
        <position position="808"/>
    </location>
    <ligand>
        <name>Mg(2+)</name>
        <dbReference type="ChEBI" id="CHEBI:18420"/>
    </ligand>
</feature>
<keyword evidence="20" id="KW-1185">Reference proteome</keyword>
<evidence type="ECO:0000256" key="8">
    <source>
        <dbReference type="ARBA" id="ARBA00022967"/>
    </source>
</evidence>
<dbReference type="FunFam" id="3.40.50.1000:FF:000014">
    <property type="entry name" value="Phospholipid-transporting ATPase"/>
    <property type="match status" value="1"/>
</dbReference>
<gene>
    <name evidence="19" type="ORF">cyc_02265</name>
</gene>
<feature type="compositionally biased region" description="Basic and acidic residues" evidence="17">
    <location>
        <begin position="688"/>
        <end position="704"/>
    </location>
</feature>
<feature type="binding site" evidence="14">
    <location>
        <position position="806"/>
    </location>
    <ligand>
        <name>Mg(2+)</name>
        <dbReference type="ChEBI" id="CHEBI:18420"/>
    </ligand>
</feature>
<evidence type="ECO:0000256" key="15">
    <source>
        <dbReference type="RuleBase" id="RU362033"/>
    </source>
</evidence>
<sequence length="1454" mass="160799">MKGKKRLPPNAPWGFCVVFEERCEEFAIRSRFFLQKRSSLGGCVYVVLTNGRHSPGKPWTDDIRRDFYLWFSLKAFSWLLSLPLPRLCVPNALQGGSKSSGNETERGPLLHRRSVLKGRYSQERGVRYKEGGEGKEAIAPPLGGPFRRECETPGSDERGPLLGWGAPPQEFGSLETLHSQRRLSDKSAEAQFFFCPHRLPRLATTLGNAVNMGNFLRRHKTDPTSDWTVYLNAQQRQESVTNEVISTTNGTPTLALPLAVVVTVNAFKDAYEDIQRHRSDKLENLQVTHSLPRNAADAAEAARRDTRQKQRAADAAVRQGLRAREGDVYVSESEGYLDLLLEQRQQQRQQNAERDRLAGLGLVSRKWQDVRVGDLVVCFKNEAFAADVLLLGSSDPKGLAFIETSSLDGETNLKLKQTAKGMAAALPSSLPEAVKAAKAFEGKLVTKQPNRDLGVFEGLLHLSTKSQATPAFGSSRSLRPGRQGFQGAQSAFNKPVAVGYSQILLRGCRLRNTDWVVGLVVYTGKQTKIQMNSGSAPRKLSRVERLTNRLTLSVWALQVFLCLLAAFLHLALVYWHSTTDFYKQFAEKGSQSATLFCKAGGWVEALWGFVSFFTWMVLTCNMVPISLVVQMGMVKALQAFFILKDKDMMSGEEVSARRKRIYLPTEDVLTSGAFRGGQASLGEAAASGRKDTAAGRGGLEDGLGRRAGTKSLRGEDAHASLIPYAKNSTAKAEGWIVSGSVVETGTSFAHYRQYSKTRSSANSRRSRDPSTLAVSAAAKAPTKQGAWPRTSDLNEELGQVGYIFSDKTGTLTRNVMEFKKCCIKGARAAAARRRLSCDADYAVAYTHTVLHFVYREGGICYGTGMTEIRRQVLRRLGEPVPPEPPPLPGDEDTPHVRISDTKLREHLSDPFSPCHAHAVRFFFHLAVNHSVICEAAEDGGTTYDLHFPQRLRERGRSVFPSDAGSPLGGGDEGGKGQHREFCDKYGASSPDEGALVYSAHHFGISFLGRHSEGLSVSVLGRRVLVRILCCIEFTSRRKRSSVLVHVGFPDEDTVIIPLLSGIGPLEESMIETMEEYAKDGLRTLCIAQREVSPEEFVQWAKFYEEAENTTENRQERIEQVAEMLERNLELQGITGVEDKLQEDVGPTIEKLRQAGIKVWMLTGDKVETAVNIGVATSLLSETMQKTTYVWEELGSKERLIKKLQQDVRSLAAERRQEKLAALSVGTAGSKRHPSKNAEEAGGAVQTERAMLVDGDALAVLLEPDTAIQFAAVCTACKAVICSRVTPYQKGAVVSLLKEMTGEVTLAIGDGANDCNMIQAADVGVGLRGEEGMQAFNTSDYGLSQFRFLQPLLLVHGRWNYRRISRLVLYMFYKNLVLVLPMFFYGAFSLFSSQKFYFEYLYQMYNVVFTAQLHPPEHTLTQPFPAAAGSASREHLSANDAWVAAWHEGYIMHDA</sequence>
<dbReference type="InterPro" id="IPR023298">
    <property type="entry name" value="ATPase_P-typ_TM_dom_sf"/>
</dbReference>
<evidence type="ECO:0000313" key="19">
    <source>
        <dbReference type="EMBL" id="OEH78017.1"/>
    </source>
</evidence>
<dbReference type="InterPro" id="IPR036412">
    <property type="entry name" value="HAD-like_sf"/>
</dbReference>
<keyword evidence="6 13" id="KW-0067">ATP-binding</keyword>
<evidence type="ECO:0000256" key="16">
    <source>
        <dbReference type="SAM" id="Coils"/>
    </source>
</evidence>
<feature type="region of interest" description="Disordered" evidence="17">
    <location>
        <begin position="1223"/>
        <end position="1242"/>
    </location>
</feature>
<evidence type="ECO:0000256" key="12">
    <source>
        <dbReference type="PIRSR" id="PIRSR606539-1"/>
    </source>
</evidence>
<dbReference type="EMBL" id="JROU02000893">
    <property type="protein sequence ID" value="OEH78017.1"/>
    <property type="molecule type" value="Genomic_DNA"/>
</dbReference>
<dbReference type="PRINTS" id="PR00119">
    <property type="entry name" value="CATATPASE"/>
</dbReference>
<name>A0A1D3D3I9_9EIME</name>
<feature type="binding site" evidence="13">
    <location>
        <position position="806"/>
    </location>
    <ligand>
        <name>ATP</name>
        <dbReference type="ChEBI" id="CHEBI:30616"/>
    </ligand>
</feature>
<keyword evidence="7 14" id="KW-0460">Magnesium</keyword>
<dbReference type="SUPFAM" id="SSF56784">
    <property type="entry name" value="HAD-like"/>
    <property type="match status" value="1"/>
</dbReference>
<dbReference type="InterPro" id="IPR006539">
    <property type="entry name" value="P-type_ATPase_IV"/>
</dbReference>
<evidence type="ECO:0000256" key="1">
    <source>
        <dbReference type="ARBA" id="ARBA00004141"/>
    </source>
</evidence>
<feature type="binding site" evidence="13">
    <location>
        <position position="1033"/>
    </location>
    <ligand>
        <name>ATP</name>
        <dbReference type="ChEBI" id="CHEBI:30616"/>
    </ligand>
</feature>
<keyword evidence="16" id="KW-0175">Coiled coil</keyword>
<dbReference type="PANTHER" id="PTHR24092:SF150">
    <property type="entry name" value="PHOSPHOLIPID-TRANSPORTING ATPASE"/>
    <property type="match status" value="1"/>
</dbReference>
<dbReference type="Gene3D" id="2.70.150.10">
    <property type="entry name" value="Calcium-transporting ATPase, cytoplasmic transduction domain A"/>
    <property type="match status" value="1"/>
</dbReference>
<organism evidence="19 20">
    <name type="scientific">Cyclospora cayetanensis</name>
    <dbReference type="NCBI Taxonomy" id="88456"/>
    <lineage>
        <taxon>Eukaryota</taxon>
        <taxon>Sar</taxon>
        <taxon>Alveolata</taxon>
        <taxon>Apicomplexa</taxon>
        <taxon>Conoidasida</taxon>
        <taxon>Coccidia</taxon>
        <taxon>Eucoccidiorida</taxon>
        <taxon>Eimeriorina</taxon>
        <taxon>Eimeriidae</taxon>
        <taxon>Cyclospora</taxon>
    </lineage>
</organism>
<feature type="binding site" evidence="14">
    <location>
        <position position="1313"/>
    </location>
    <ligand>
        <name>Mg(2+)</name>
        <dbReference type="ChEBI" id="CHEBI:18420"/>
    </ligand>
</feature>
<dbReference type="SUPFAM" id="SSF81660">
    <property type="entry name" value="Metal cation-transporting ATPase, ATP-binding domain N"/>
    <property type="match status" value="1"/>
</dbReference>
<feature type="binding site" evidence="13">
    <location>
        <position position="992"/>
    </location>
    <ligand>
        <name>ATP</name>
        <dbReference type="ChEBI" id="CHEBI:30616"/>
    </ligand>
</feature>
<dbReference type="EC" id="7.6.2.1" evidence="15"/>
<dbReference type="InterPro" id="IPR018303">
    <property type="entry name" value="ATPase_P-typ_P_site"/>
</dbReference>
<feature type="compositionally biased region" description="Basic and acidic residues" evidence="17">
    <location>
        <begin position="126"/>
        <end position="136"/>
    </location>
</feature>
<dbReference type="VEuPathDB" id="ToxoDB:cyc_02265"/>
<dbReference type="Pfam" id="PF16212">
    <property type="entry name" value="PhoLip_ATPase_C"/>
    <property type="match status" value="1"/>
</dbReference>
<feature type="binding site" evidence="14">
    <location>
        <position position="1309"/>
    </location>
    <ligand>
        <name>Mg(2+)</name>
        <dbReference type="ChEBI" id="CHEBI:18420"/>
    </ligand>
</feature>
<feature type="transmembrane region" description="Helical" evidence="15">
    <location>
        <begin position="595"/>
        <end position="617"/>
    </location>
</feature>
<dbReference type="Proteomes" id="UP000095192">
    <property type="component" value="Unassembled WGS sequence"/>
</dbReference>
<feature type="binding site" evidence="13">
    <location>
        <position position="808"/>
    </location>
    <ligand>
        <name>ATP</name>
        <dbReference type="ChEBI" id="CHEBI:30616"/>
    </ligand>
</feature>
<dbReference type="SUPFAM" id="SSF81665">
    <property type="entry name" value="Calcium ATPase, transmembrane domain M"/>
    <property type="match status" value="1"/>
</dbReference>
<feature type="region of interest" description="Disordered" evidence="17">
    <location>
        <begin position="126"/>
        <end position="147"/>
    </location>
</feature>
<dbReference type="GO" id="GO:0016887">
    <property type="term" value="F:ATP hydrolysis activity"/>
    <property type="evidence" value="ECO:0007669"/>
    <property type="project" value="InterPro"/>
</dbReference>
<reference evidence="19 20" key="1">
    <citation type="journal article" date="2016" name="BMC Genomics">
        <title>Comparative genomics reveals Cyclospora cayetanensis possesses coccidia-like metabolism and invasion components but unique surface antigens.</title>
        <authorList>
            <person name="Liu S."/>
            <person name="Wang L."/>
            <person name="Zheng H."/>
            <person name="Xu Z."/>
            <person name="Roellig D.M."/>
            <person name="Li N."/>
            <person name="Frace M.A."/>
            <person name="Tang K."/>
            <person name="Arrowood M.J."/>
            <person name="Moss D.M."/>
            <person name="Zhang L."/>
            <person name="Feng Y."/>
            <person name="Xiao L."/>
        </authorList>
    </citation>
    <scope>NUCLEOTIDE SEQUENCE [LARGE SCALE GENOMIC DNA]</scope>
    <source>
        <strain evidence="19 20">CHN_HEN01</strain>
    </source>
</reference>
<keyword evidence="9 15" id="KW-1133">Transmembrane helix</keyword>
<evidence type="ECO:0000256" key="17">
    <source>
        <dbReference type="SAM" id="MobiDB-lite"/>
    </source>
</evidence>
<feature type="binding site" evidence="13">
    <location>
        <position position="1164"/>
    </location>
    <ligand>
        <name>ATP</name>
        <dbReference type="ChEBI" id="CHEBI:30616"/>
    </ligand>
</feature>
<dbReference type="Gene3D" id="3.40.50.1000">
    <property type="entry name" value="HAD superfamily/HAD-like"/>
    <property type="match status" value="1"/>
</dbReference>
<dbReference type="GO" id="GO:0005524">
    <property type="term" value="F:ATP binding"/>
    <property type="evidence" value="ECO:0007669"/>
    <property type="project" value="UniProtKB-UniRule"/>
</dbReference>
<feature type="active site" description="4-aspartylphosphate intermediate" evidence="12">
    <location>
        <position position="806"/>
    </location>
</feature>
<accession>A0A1D3D3I9</accession>
<evidence type="ECO:0000256" key="14">
    <source>
        <dbReference type="PIRSR" id="PIRSR606539-3"/>
    </source>
</evidence>
<feature type="binding site" evidence="13">
    <location>
        <position position="1313"/>
    </location>
    <ligand>
        <name>ATP</name>
        <dbReference type="ChEBI" id="CHEBI:30616"/>
    </ligand>
</feature>
<feature type="compositionally biased region" description="Basic and acidic residues" evidence="17">
    <location>
        <begin position="972"/>
        <end position="983"/>
    </location>
</feature>
<evidence type="ECO:0000256" key="10">
    <source>
        <dbReference type="ARBA" id="ARBA00023136"/>
    </source>
</evidence>
<dbReference type="GO" id="GO:0045332">
    <property type="term" value="P:phospholipid translocation"/>
    <property type="evidence" value="ECO:0007669"/>
    <property type="project" value="TreeGrafter"/>
</dbReference>
<evidence type="ECO:0000259" key="18">
    <source>
        <dbReference type="Pfam" id="PF16212"/>
    </source>
</evidence>
<keyword evidence="5 13" id="KW-0547">Nucleotide-binding</keyword>
<protein>
    <recommendedName>
        <fullName evidence="15">Phospholipid-transporting ATPase</fullName>
        <ecNumber evidence="15">7.6.2.1</ecNumber>
    </recommendedName>
</protein>
<dbReference type="PROSITE" id="PS00154">
    <property type="entry name" value="ATPASE_E1_E2"/>
    <property type="match status" value="1"/>
</dbReference>
<dbReference type="InterPro" id="IPR044492">
    <property type="entry name" value="P_typ_ATPase_HD_dom"/>
</dbReference>
<feature type="region of interest" description="Disordered" evidence="17">
    <location>
        <begin position="685"/>
        <end position="710"/>
    </location>
</feature>
<evidence type="ECO:0000256" key="6">
    <source>
        <dbReference type="ARBA" id="ARBA00022840"/>
    </source>
</evidence>
<keyword evidence="4 14" id="KW-0479">Metal-binding</keyword>
<feature type="region of interest" description="Disordered" evidence="17">
    <location>
        <begin position="754"/>
        <end position="790"/>
    </location>
</feature>
<feature type="binding site" evidence="13">
    <location>
        <position position="1082"/>
    </location>
    <ligand>
        <name>ATP</name>
        <dbReference type="ChEBI" id="CHEBI:30616"/>
    </ligand>
</feature>
<dbReference type="InParanoid" id="A0A1D3D3I9"/>
<evidence type="ECO:0000256" key="9">
    <source>
        <dbReference type="ARBA" id="ARBA00022989"/>
    </source>
</evidence>
<evidence type="ECO:0000256" key="7">
    <source>
        <dbReference type="ARBA" id="ARBA00022842"/>
    </source>
</evidence>
<keyword evidence="8 15" id="KW-1278">Translocase</keyword>
<dbReference type="NCBIfam" id="TIGR01494">
    <property type="entry name" value="ATPase_P-type"/>
    <property type="match status" value="1"/>
</dbReference>
<dbReference type="VEuPathDB" id="ToxoDB:LOC34619142"/>
<evidence type="ECO:0000256" key="5">
    <source>
        <dbReference type="ARBA" id="ARBA00022741"/>
    </source>
</evidence>
<comment type="subcellular location">
    <subcellularLocation>
        <location evidence="1 15">Membrane</location>
        <topology evidence="1 15">Multi-pass membrane protein</topology>
    </subcellularLocation>
</comment>
<feature type="compositionally biased region" description="Polar residues" evidence="17">
    <location>
        <begin position="754"/>
        <end position="763"/>
    </location>
</feature>
<feature type="binding site" evidence="13">
    <location>
        <position position="1312"/>
    </location>
    <ligand>
        <name>ATP</name>
        <dbReference type="ChEBI" id="CHEBI:30616"/>
    </ligand>
</feature>
<dbReference type="InterPro" id="IPR023299">
    <property type="entry name" value="ATPase_P-typ_cyto_dom_N"/>
</dbReference>
<comment type="caution">
    <text evidence="19">The sequence shown here is derived from an EMBL/GenBank/DDBJ whole genome shotgun (WGS) entry which is preliminary data.</text>
</comment>
<comment type="cofactor">
    <cofactor evidence="14">
        <name>Mg(2+)</name>
        <dbReference type="ChEBI" id="CHEBI:18420"/>
    </cofactor>
</comment>
<evidence type="ECO:0000256" key="11">
    <source>
        <dbReference type="ARBA" id="ARBA00034036"/>
    </source>
</evidence>
<feature type="binding site" evidence="13">
    <location>
        <position position="807"/>
    </location>
    <ligand>
        <name>ATP</name>
        <dbReference type="ChEBI" id="CHEBI:30616"/>
    </ligand>
</feature>
<dbReference type="Pfam" id="PF13246">
    <property type="entry name" value="Cation_ATPase"/>
    <property type="match status" value="1"/>
</dbReference>
<dbReference type="GO" id="GO:0000287">
    <property type="term" value="F:magnesium ion binding"/>
    <property type="evidence" value="ECO:0007669"/>
    <property type="project" value="UniProtKB-UniRule"/>
</dbReference>
<dbReference type="FunCoup" id="A0A1D3D3I9">
    <property type="interactions" value="5"/>
</dbReference>
<proteinExistence type="inferred from homology"/>
<dbReference type="InterPro" id="IPR032630">
    <property type="entry name" value="P_typ_ATPase_c"/>
</dbReference>
<feature type="binding site" evidence="13">
    <location>
        <position position="1283"/>
    </location>
    <ligand>
        <name>ATP</name>
        <dbReference type="ChEBI" id="CHEBI:30616"/>
    </ligand>
</feature>
<feature type="coiled-coil region" evidence="16">
    <location>
        <begin position="1193"/>
        <end position="1220"/>
    </location>
</feature>
<feature type="region of interest" description="Disordered" evidence="17">
    <location>
        <begin position="958"/>
        <end position="983"/>
    </location>
</feature>
<dbReference type="InterPro" id="IPR008250">
    <property type="entry name" value="ATPase_P-typ_transduc_dom_A_sf"/>
</dbReference>
<feature type="binding site" evidence="13">
    <location>
        <position position="1163"/>
    </location>
    <ligand>
        <name>ATP</name>
        <dbReference type="ChEBI" id="CHEBI:30616"/>
    </ligand>
</feature>
<dbReference type="SFLD" id="SFLDS00003">
    <property type="entry name" value="Haloacid_Dehalogenase"/>
    <property type="match status" value="1"/>
</dbReference>
<dbReference type="SFLD" id="SFLDG00002">
    <property type="entry name" value="C1.7:_P-type_atpase_like"/>
    <property type="match status" value="1"/>
</dbReference>
<dbReference type="GO" id="GO:0005886">
    <property type="term" value="C:plasma membrane"/>
    <property type="evidence" value="ECO:0007669"/>
    <property type="project" value="TreeGrafter"/>
</dbReference>
<evidence type="ECO:0000313" key="20">
    <source>
        <dbReference type="Proteomes" id="UP000095192"/>
    </source>
</evidence>
<dbReference type="PANTHER" id="PTHR24092">
    <property type="entry name" value="PROBABLE PHOSPHOLIPID-TRANSPORTING ATPASE"/>
    <property type="match status" value="1"/>
</dbReference>
<feature type="domain" description="P-type ATPase C-terminal" evidence="18">
    <location>
        <begin position="1336"/>
        <end position="1410"/>
    </location>
</feature>